<reference evidence="3" key="2">
    <citation type="submission" date="2015-01" db="EMBL/GenBank/DDBJ databases">
        <title>Evolutionary Origins and Diversification of the Mycorrhizal Mutualists.</title>
        <authorList>
            <consortium name="DOE Joint Genome Institute"/>
            <consortium name="Mycorrhizal Genomics Consortium"/>
            <person name="Kohler A."/>
            <person name="Kuo A."/>
            <person name="Nagy L.G."/>
            <person name="Floudas D."/>
            <person name="Copeland A."/>
            <person name="Barry K.W."/>
            <person name="Cichocki N."/>
            <person name="Veneault-Fourrey C."/>
            <person name="LaButti K."/>
            <person name="Lindquist E.A."/>
            <person name="Lipzen A."/>
            <person name="Lundell T."/>
            <person name="Morin E."/>
            <person name="Murat C."/>
            <person name="Riley R."/>
            <person name="Ohm R."/>
            <person name="Sun H."/>
            <person name="Tunlid A."/>
            <person name="Henrissat B."/>
            <person name="Grigoriev I.V."/>
            <person name="Hibbett D.S."/>
            <person name="Martin F."/>
        </authorList>
    </citation>
    <scope>NUCLEOTIDE SEQUENCE [LARGE SCALE GENOMIC DNA]</scope>
    <source>
        <strain evidence="3">h7</strain>
    </source>
</reference>
<dbReference type="AlphaFoldDB" id="A0A0C2Y6T5"/>
<evidence type="ECO:0000313" key="1">
    <source>
        <dbReference type="EMBL" id="KIM34661.1"/>
    </source>
</evidence>
<organism evidence="2 3">
    <name type="scientific">Hebeloma cylindrosporum</name>
    <dbReference type="NCBI Taxonomy" id="76867"/>
    <lineage>
        <taxon>Eukaryota</taxon>
        <taxon>Fungi</taxon>
        <taxon>Dikarya</taxon>
        <taxon>Basidiomycota</taxon>
        <taxon>Agaricomycotina</taxon>
        <taxon>Agaricomycetes</taxon>
        <taxon>Agaricomycetidae</taxon>
        <taxon>Agaricales</taxon>
        <taxon>Agaricineae</taxon>
        <taxon>Hymenogastraceae</taxon>
        <taxon>Hebeloma</taxon>
    </lineage>
</organism>
<protein>
    <submittedName>
        <fullName evidence="2">Uncharacterized protein</fullName>
    </submittedName>
</protein>
<dbReference type="HOGENOM" id="CLU_2197294_0_0_1"/>
<reference evidence="2" key="3">
    <citation type="submission" date="2015-02" db="EMBL/GenBank/DDBJ databases">
        <title>Evolutionary Origins and Diversification of the Mycorrhizal Mutualists.</title>
        <authorList>
            <consortium name="DOE Joint Genome Institute"/>
            <consortium name="Mycorrhizal Genomics Consortium"/>
            <person name="Kohler A."/>
            <person name="Kuo A."/>
            <person name="Nagy L.G."/>
            <person name="Floudas D."/>
            <person name="Copeland A."/>
            <person name="Barry K.W."/>
            <person name="Cichocki N."/>
            <person name="Veneault-Fourrey C."/>
            <person name="LaButti K."/>
            <person name="Lindquist E.A."/>
            <person name="Lipzen A."/>
            <person name="Lundell T."/>
            <person name="Morin E."/>
            <person name="Murat C."/>
            <person name="Riley R."/>
            <person name="Ohm R."/>
            <person name="Sun H."/>
            <person name="Tunlid A."/>
            <person name="Henrissat B."/>
            <person name="Grigoriev I.V."/>
            <person name="Hibbett D.S."/>
            <person name="Martin F."/>
        </authorList>
    </citation>
    <scope>NUCLEOTIDE SEQUENCE</scope>
    <source>
        <strain evidence="2">H7</strain>
    </source>
</reference>
<gene>
    <name evidence="2" type="ORF">M413DRAFT_448880</name>
    <name evidence="1" type="ORF">M413DRAFT_450132</name>
</gene>
<name>A0A0C2Y6T5_HEBCY</name>
<evidence type="ECO:0000313" key="2">
    <source>
        <dbReference type="EMBL" id="KIM36742.1"/>
    </source>
</evidence>
<proteinExistence type="predicted"/>
<reference evidence="2 3" key="1">
    <citation type="submission" date="2014-04" db="EMBL/GenBank/DDBJ databases">
        <authorList>
            <consortium name="DOE Joint Genome Institute"/>
            <person name="Kuo A."/>
            <person name="Gay G."/>
            <person name="Dore J."/>
            <person name="Kohler A."/>
            <person name="Nagy L.G."/>
            <person name="Floudas D."/>
            <person name="Copeland A."/>
            <person name="Barry K.W."/>
            <person name="Cichocki N."/>
            <person name="Veneault-Fourrey C."/>
            <person name="LaButti K."/>
            <person name="Lindquist E.A."/>
            <person name="Lipzen A."/>
            <person name="Lundell T."/>
            <person name="Morin E."/>
            <person name="Murat C."/>
            <person name="Sun H."/>
            <person name="Tunlid A."/>
            <person name="Henrissat B."/>
            <person name="Grigoriev I.V."/>
            <person name="Hibbett D.S."/>
            <person name="Martin F."/>
            <person name="Nordberg H.P."/>
            <person name="Cantor M.N."/>
            <person name="Hua S.X."/>
        </authorList>
    </citation>
    <scope>NUCLEOTIDE SEQUENCE [LARGE SCALE GENOMIC DNA]</scope>
    <source>
        <strain evidence="2">H7</strain>
        <strain evidence="3">h7</strain>
    </source>
</reference>
<dbReference type="EMBL" id="KN831802">
    <property type="protein sequence ID" value="KIM36742.1"/>
    <property type="molecule type" value="Genomic_DNA"/>
</dbReference>
<dbReference type="EMBL" id="KN831886">
    <property type="protein sequence ID" value="KIM34661.1"/>
    <property type="molecule type" value="Genomic_DNA"/>
</dbReference>
<evidence type="ECO:0000313" key="3">
    <source>
        <dbReference type="Proteomes" id="UP000053424"/>
    </source>
</evidence>
<accession>A0A0C2Y6T5</accession>
<sequence length="108" mass="11902">MDELCPTTHWMSSSTTVLETATTGAIADKIDLSMKISRFSSRRTPSTRGKAHGYAISSIRRTRRLPQSAFPFTSIITRANTVLFSVRHILDLCGLFIPETIVANNATS</sequence>
<keyword evidence="3" id="KW-1185">Reference proteome</keyword>
<dbReference type="Proteomes" id="UP000053424">
    <property type="component" value="Unassembled WGS sequence"/>
</dbReference>